<evidence type="ECO:0000313" key="2">
    <source>
        <dbReference type="EMBL" id="PHP67369.1"/>
    </source>
</evidence>
<evidence type="ECO:0008006" key="4">
    <source>
        <dbReference type="Google" id="ProtNLM"/>
    </source>
</evidence>
<dbReference type="InterPro" id="IPR006747">
    <property type="entry name" value="DUF599"/>
</dbReference>
<evidence type="ECO:0000313" key="3">
    <source>
        <dbReference type="Proteomes" id="UP000221168"/>
    </source>
</evidence>
<keyword evidence="1" id="KW-0472">Membrane</keyword>
<dbReference type="AlphaFoldDB" id="A0A2G1QPG6"/>
<sequence>MSGLKDVIGSADLAALLGFVAAWLAFELAVDHTPLKHRSLSGLMARRRAAWMLVMAERDMRMVDTAVLSGLQQGAAYFGTVAMLAIGGCFAAMGATEQALRLFQDLPLVGGVSRTLFELKLVGLTLIYVYAFFKFGWSYRLFNYCSILVGSVPQPSDADAETRRRQAMQAGEMNILAGRHFTAGQRGLFMALAYLGWFAGPGALIGSTLFVIAVLVRRQFFSNARRAIAGDPD</sequence>
<dbReference type="OrthoDB" id="9806874at2"/>
<reference evidence="2 3" key="1">
    <citation type="submission" date="2017-10" db="EMBL/GenBank/DDBJ databases">
        <title>Sedimentibacterium mangrovi gen. nov., sp. nov., a novel member of family Phyllobacteriacea isolated from mangrove sediment.</title>
        <authorList>
            <person name="Liao H."/>
            <person name="Tian Y."/>
        </authorList>
    </citation>
    <scope>NUCLEOTIDE SEQUENCE [LARGE SCALE GENOMIC DNA]</scope>
    <source>
        <strain evidence="2 3">X9-2-2</strain>
    </source>
</reference>
<proteinExistence type="predicted"/>
<accession>A0A2G1QPG6</accession>
<evidence type="ECO:0000256" key="1">
    <source>
        <dbReference type="SAM" id="Phobius"/>
    </source>
</evidence>
<dbReference type="RefSeq" id="WP_099306196.1">
    <property type="nucleotide sequence ID" value="NZ_PDVP01000004.1"/>
</dbReference>
<comment type="caution">
    <text evidence="2">The sequence shown here is derived from an EMBL/GenBank/DDBJ whole genome shotgun (WGS) entry which is preliminary data.</text>
</comment>
<feature type="transmembrane region" description="Helical" evidence="1">
    <location>
        <begin position="75"/>
        <end position="95"/>
    </location>
</feature>
<organism evidence="2 3">
    <name type="scientific">Zhengella mangrovi</name>
    <dbReference type="NCBI Taxonomy" id="1982044"/>
    <lineage>
        <taxon>Bacteria</taxon>
        <taxon>Pseudomonadati</taxon>
        <taxon>Pseudomonadota</taxon>
        <taxon>Alphaproteobacteria</taxon>
        <taxon>Hyphomicrobiales</taxon>
        <taxon>Notoacmeibacteraceae</taxon>
        <taxon>Zhengella</taxon>
    </lineage>
</organism>
<feature type="transmembrane region" description="Helical" evidence="1">
    <location>
        <begin position="194"/>
        <end position="216"/>
    </location>
</feature>
<gene>
    <name evidence="2" type="ORF">CSC94_10055</name>
</gene>
<feature type="transmembrane region" description="Helical" evidence="1">
    <location>
        <begin position="7"/>
        <end position="26"/>
    </location>
</feature>
<protein>
    <recommendedName>
        <fullName evidence="4">DUF599 domain-containing protein</fullName>
    </recommendedName>
</protein>
<dbReference type="PANTHER" id="PTHR31881:SF6">
    <property type="entry name" value="OS09G0494600 PROTEIN"/>
    <property type="match status" value="1"/>
</dbReference>
<keyword evidence="1" id="KW-1133">Transmembrane helix</keyword>
<dbReference type="PANTHER" id="PTHR31881">
    <property type="match status" value="1"/>
</dbReference>
<dbReference type="Pfam" id="PF04654">
    <property type="entry name" value="DUF599"/>
    <property type="match status" value="1"/>
</dbReference>
<dbReference type="EMBL" id="PDVP01000004">
    <property type="protein sequence ID" value="PHP67369.1"/>
    <property type="molecule type" value="Genomic_DNA"/>
</dbReference>
<keyword evidence="3" id="KW-1185">Reference proteome</keyword>
<keyword evidence="1" id="KW-0812">Transmembrane</keyword>
<feature type="transmembrane region" description="Helical" evidence="1">
    <location>
        <begin position="116"/>
        <end position="133"/>
    </location>
</feature>
<dbReference type="Proteomes" id="UP000221168">
    <property type="component" value="Unassembled WGS sequence"/>
</dbReference>
<name>A0A2G1QPG6_9HYPH</name>